<keyword evidence="10" id="KW-1185">Reference proteome</keyword>
<organism evidence="9 10">
    <name type="scientific">Propioniciclava flava</name>
    <dbReference type="NCBI Taxonomy" id="2072026"/>
    <lineage>
        <taxon>Bacteria</taxon>
        <taxon>Bacillati</taxon>
        <taxon>Actinomycetota</taxon>
        <taxon>Actinomycetes</taxon>
        <taxon>Propionibacteriales</taxon>
        <taxon>Propionibacteriaceae</taxon>
        <taxon>Propioniciclava</taxon>
    </lineage>
</organism>
<feature type="transmembrane region" description="Helical" evidence="8">
    <location>
        <begin position="315"/>
        <end position="335"/>
    </location>
</feature>
<gene>
    <name evidence="9" type="ORF">C1706_07315</name>
</gene>
<evidence type="ECO:0000256" key="3">
    <source>
        <dbReference type="ARBA" id="ARBA00022692"/>
    </source>
</evidence>
<dbReference type="GO" id="GO:0008360">
    <property type="term" value="P:regulation of cell shape"/>
    <property type="evidence" value="ECO:0007669"/>
    <property type="project" value="UniProtKB-KW"/>
</dbReference>
<keyword evidence="4" id="KW-0133">Cell shape</keyword>
<evidence type="ECO:0000256" key="1">
    <source>
        <dbReference type="ARBA" id="ARBA00004651"/>
    </source>
</evidence>
<dbReference type="PANTHER" id="PTHR47019">
    <property type="entry name" value="LIPID II FLIPPASE MURJ"/>
    <property type="match status" value="1"/>
</dbReference>
<dbReference type="InterPro" id="IPR051050">
    <property type="entry name" value="Lipid_II_flippase_MurJ/MviN"/>
</dbReference>
<evidence type="ECO:0000256" key="6">
    <source>
        <dbReference type="ARBA" id="ARBA00022989"/>
    </source>
</evidence>
<feature type="transmembrane region" description="Helical" evidence="8">
    <location>
        <begin position="116"/>
        <end position="133"/>
    </location>
</feature>
<keyword evidence="6 8" id="KW-1133">Transmembrane helix</keyword>
<reference evidence="9 10" key="1">
    <citation type="submission" date="2018-01" db="EMBL/GenBank/DDBJ databases">
        <title>Lactibacter flavus gen. nov., sp. nov., a novel bacterium of the family Propionibacteriaceae isolated from raw milk and dairy products.</title>
        <authorList>
            <person name="Wenning M."/>
            <person name="Breitenwieser F."/>
            <person name="Huptas C."/>
            <person name="von Neubeck M."/>
            <person name="Busse H.-J."/>
            <person name="Scherer S."/>
        </authorList>
    </citation>
    <scope>NUCLEOTIDE SEQUENCE [LARGE SCALE GENOMIC DNA]</scope>
    <source>
        <strain evidence="9 10">VG341</strain>
    </source>
</reference>
<feature type="transmembrane region" description="Helical" evidence="8">
    <location>
        <begin position="76"/>
        <end position="96"/>
    </location>
</feature>
<dbReference type="PANTHER" id="PTHR47019:SF1">
    <property type="entry name" value="LIPID II FLIPPASE MURJ"/>
    <property type="match status" value="1"/>
</dbReference>
<keyword evidence="5" id="KW-0573">Peptidoglycan synthesis</keyword>
<name>A0A4Q2EIC1_9ACTN</name>
<dbReference type="GO" id="GO:0009252">
    <property type="term" value="P:peptidoglycan biosynthetic process"/>
    <property type="evidence" value="ECO:0007669"/>
    <property type="project" value="UniProtKB-KW"/>
</dbReference>
<evidence type="ECO:0000313" key="10">
    <source>
        <dbReference type="Proteomes" id="UP000290624"/>
    </source>
</evidence>
<dbReference type="EMBL" id="PPCV01000004">
    <property type="protein sequence ID" value="RXW32352.1"/>
    <property type="molecule type" value="Genomic_DNA"/>
</dbReference>
<dbReference type="InterPro" id="IPR004268">
    <property type="entry name" value="MurJ"/>
</dbReference>
<evidence type="ECO:0000256" key="5">
    <source>
        <dbReference type="ARBA" id="ARBA00022984"/>
    </source>
</evidence>
<protein>
    <submittedName>
        <fullName evidence="9">Murein biosynthesis integral membrane protein MurJ</fullName>
    </submittedName>
</protein>
<feature type="transmembrane region" description="Helical" evidence="8">
    <location>
        <begin position="228"/>
        <end position="253"/>
    </location>
</feature>
<proteinExistence type="predicted"/>
<keyword evidence="7 8" id="KW-0472">Membrane</keyword>
<evidence type="ECO:0000256" key="7">
    <source>
        <dbReference type="ARBA" id="ARBA00023136"/>
    </source>
</evidence>
<evidence type="ECO:0000256" key="8">
    <source>
        <dbReference type="SAM" id="Phobius"/>
    </source>
</evidence>
<feature type="transmembrane region" description="Helical" evidence="8">
    <location>
        <begin position="145"/>
        <end position="168"/>
    </location>
</feature>
<comment type="caution">
    <text evidence="9">The sequence shown here is derived from an EMBL/GenBank/DDBJ whole genome shotgun (WGS) entry which is preliminary data.</text>
</comment>
<keyword evidence="2" id="KW-1003">Cell membrane</keyword>
<evidence type="ECO:0000256" key="4">
    <source>
        <dbReference type="ARBA" id="ARBA00022960"/>
    </source>
</evidence>
<accession>A0A4Q2EIC1</accession>
<feature type="transmembrane region" description="Helical" evidence="8">
    <location>
        <begin position="273"/>
        <end position="294"/>
    </location>
</feature>
<evidence type="ECO:0000256" key="2">
    <source>
        <dbReference type="ARBA" id="ARBA00022475"/>
    </source>
</evidence>
<evidence type="ECO:0000313" key="9">
    <source>
        <dbReference type="EMBL" id="RXW32352.1"/>
    </source>
</evidence>
<dbReference type="PRINTS" id="PR01806">
    <property type="entry name" value="VIRFACTRMVIN"/>
</dbReference>
<dbReference type="Pfam" id="PF03023">
    <property type="entry name" value="MurJ"/>
    <property type="match status" value="1"/>
</dbReference>
<feature type="transmembrane region" description="Helical" evidence="8">
    <location>
        <begin position="447"/>
        <end position="469"/>
    </location>
</feature>
<feature type="transmembrane region" description="Helical" evidence="8">
    <location>
        <begin position="12"/>
        <end position="30"/>
    </location>
</feature>
<dbReference type="GO" id="GO:0005886">
    <property type="term" value="C:plasma membrane"/>
    <property type="evidence" value="ECO:0007669"/>
    <property type="project" value="UniProtKB-SubCell"/>
</dbReference>
<keyword evidence="3 8" id="KW-0812">Transmembrane</keyword>
<feature type="transmembrane region" description="Helical" evidence="8">
    <location>
        <begin position="347"/>
        <end position="372"/>
    </location>
</feature>
<dbReference type="GO" id="GO:0034204">
    <property type="term" value="P:lipid translocation"/>
    <property type="evidence" value="ECO:0007669"/>
    <property type="project" value="TreeGrafter"/>
</dbReference>
<dbReference type="Proteomes" id="UP000290624">
    <property type="component" value="Unassembled WGS sequence"/>
</dbReference>
<dbReference type="AlphaFoldDB" id="A0A4Q2EIC1"/>
<feature type="transmembrane region" description="Helical" evidence="8">
    <location>
        <begin position="180"/>
        <end position="207"/>
    </location>
</feature>
<feature type="transmembrane region" description="Helical" evidence="8">
    <location>
        <begin position="42"/>
        <end position="64"/>
    </location>
</feature>
<feature type="transmembrane region" description="Helical" evidence="8">
    <location>
        <begin position="475"/>
        <end position="505"/>
    </location>
</feature>
<sequence length="524" mass="54622">MASGSMVSRVLGIVRNAMLGLCIGGMGAVSDAFQTANTLPNTIFMLLQSGVLTAVLMPQLTRALRREADGKAMTDALLSAIVALVGVVTVLAVLFADPLVALMGLRGTAHGLGVAFAYWCLPQIFFYGIYAVLSQVLNVRDRFGLVMWTPALANVVQIAGMAVFLGLFARGLPPEEWSPLMVAVLAGSATLGIVAQALPLVFALPKAGYRWRPTWRLRGYGFRTAGKVAGWMGMAVVIAQVGGVATLAAINLVSERARVAGDIVAGQFVYTQAFTIFMVPHGVITVSILTALLPRMTRAVQEGNVGALRGDLERGLTVPLVAMVPITAALVALALPASRILNPGLDLASVEAIATAFALMSVGLVAYAMVGLQQRYSTAREDGRTYFVFQIVVTVIQLLVAAGIQFLPPAWGVTVVALGQTVSNGVAALVFLVVAQRQTGGLPLRRLGGLAARLVGAAVPAGGAAYALVQVVAGWLGWGVFGALVALAVGAAAFVAVFLGLAWVLRIDHVTTMVGAGARRLRRS</sequence>
<comment type="subcellular location">
    <subcellularLocation>
        <location evidence="1">Cell membrane</location>
        <topology evidence="1">Multi-pass membrane protein</topology>
    </subcellularLocation>
</comment>
<feature type="transmembrane region" description="Helical" evidence="8">
    <location>
        <begin position="384"/>
        <end position="404"/>
    </location>
</feature>
<dbReference type="GO" id="GO:0015648">
    <property type="term" value="F:lipid-linked peptidoglycan transporter activity"/>
    <property type="evidence" value="ECO:0007669"/>
    <property type="project" value="TreeGrafter"/>
</dbReference>
<feature type="transmembrane region" description="Helical" evidence="8">
    <location>
        <begin position="410"/>
        <end position="435"/>
    </location>
</feature>